<evidence type="ECO:0000256" key="7">
    <source>
        <dbReference type="PROSITE-ProRule" id="PRU00023"/>
    </source>
</evidence>
<dbReference type="GO" id="GO:0000785">
    <property type="term" value="C:chromatin"/>
    <property type="evidence" value="ECO:0007669"/>
    <property type="project" value="TreeGrafter"/>
</dbReference>
<feature type="repeat" description="ANK" evidence="7">
    <location>
        <begin position="1157"/>
        <end position="1189"/>
    </location>
</feature>
<evidence type="ECO:0000256" key="1">
    <source>
        <dbReference type="ARBA" id="ARBA00004286"/>
    </source>
</evidence>
<evidence type="ECO:0000313" key="12">
    <source>
        <dbReference type="Proteomes" id="UP000727407"/>
    </source>
</evidence>
<dbReference type="Pfam" id="PF02752">
    <property type="entry name" value="Arrestin_C"/>
    <property type="match status" value="1"/>
</dbReference>
<feature type="compositionally biased region" description="Pro residues" evidence="8">
    <location>
        <begin position="337"/>
        <end position="354"/>
    </location>
</feature>
<feature type="region of interest" description="Disordered" evidence="8">
    <location>
        <begin position="617"/>
        <end position="639"/>
    </location>
</feature>
<feature type="compositionally biased region" description="Basic residues" evidence="8">
    <location>
        <begin position="471"/>
        <end position="481"/>
    </location>
</feature>
<name>A0A8J4UPE7_CLAMG</name>
<dbReference type="SMART" id="SM01017">
    <property type="entry name" value="Arrestin_C"/>
    <property type="match status" value="1"/>
</dbReference>
<dbReference type="SMART" id="SM00248">
    <property type="entry name" value="ANK"/>
    <property type="match status" value="6"/>
</dbReference>
<evidence type="ECO:0000256" key="5">
    <source>
        <dbReference type="ARBA" id="ARBA00022691"/>
    </source>
</evidence>
<dbReference type="Pfam" id="PF05033">
    <property type="entry name" value="Pre-SET"/>
    <property type="match status" value="1"/>
</dbReference>
<dbReference type="PROSITE" id="PS50280">
    <property type="entry name" value="SET"/>
    <property type="match status" value="1"/>
</dbReference>
<dbReference type="Proteomes" id="UP000727407">
    <property type="component" value="Unassembled WGS sequence"/>
</dbReference>
<organism evidence="11 12">
    <name type="scientific">Clarias magur</name>
    <name type="common">Asian catfish</name>
    <name type="synonym">Macropteronotus magur</name>
    <dbReference type="NCBI Taxonomy" id="1594786"/>
    <lineage>
        <taxon>Eukaryota</taxon>
        <taxon>Metazoa</taxon>
        <taxon>Chordata</taxon>
        <taxon>Craniata</taxon>
        <taxon>Vertebrata</taxon>
        <taxon>Euteleostomi</taxon>
        <taxon>Actinopterygii</taxon>
        <taxon>Neopterygii</taxon>
        <taxon>Teleostei</taxon>
        <taxon>Ostariophysi</taxon>
        <taxon>Siluriformes</taxon>
        <taxon>Clariidae</taxon>
        <taxon>Clarias</taxon>
    </lineage>
</organism>
<dbReference type="GO" id="GO:0000122">
    <property type="term" value="P:negative regulation of transcription by RNA polymerase II"/>
    <property type="evidence" value="ECO:0007669"/>
    <property type="project" value="TreeGrafter"/>
</dbReference>
<gene>
    <name evidence="11" type="primary">ehmt1a</name>
    <name evidence="11" type="ORF">DAT39_009260</name>
</gene>
<dbReference type="GO" id="GO:0007399">
    <property type="term" value="P:nervous system development"/>
    <property type="evidence" value="ECO:0007669"/>
    <property type="project" value="UniProtKB-ARBA"/>
</dbReference>
<evidence type="ECO:0000256" key="8">
    <source>
        <dbReference type="SAM" id="MobiDB-lite"/>
    </source>
</evidence>
<dbReference type="GO" id="GO:0046974">
    <property type="term" value="F:histone H3K9 methyltransferase activity"/>
    <property type="evidence" value="ECO:0007669"/>
    <property type="project" value="TreeGrafter"/>
</dbReference>
<evidence type="ECO:0000256" key="4">
    <source>
        <dbReference type="ARBA" id="ARBA00022603"/>
    </source>
</evidence>
<feature type="compositionally biased region" description="Low complexity" evidence="8">
    <location>
        <begin position="313"/>
        <end position="336"/>
    </location>
</feature>
<feature type="domain" description="Pre-SET" evidence="10">
    <location>
        <begin position="1278"/>
        <end position="1341"/>
    </location>
</feature>
<feature type="non-terminal residue" evidence="11">
    <location>
        <position position="1481"/>
    </location>
</feature>
<dbReference type="Gene3D" id="1.25.40.20">
    <property type="entry name" value="Ankyrin repeat-containing domain"/>
    <property type="match status" value="1"/>
</dbReference>
<keyword evidence="12" id="KW-1185">Reference proteome</keyword>
<evidence type="ECO:0000259" key="9">
    <source>
        <dbReference type="PROSITE" id="PS50280"/>
    </source>
</evidence>
<dbReference type="InterPro" id="IPR002110">
    <property type="entry name" value="Ankyrin_rpt"/>
</dbReference>
<dbReference type="InterPro" id="IPR007728">
    <property type="entry name" value="Pre-SET_dom"/>
</dbReference>
<evidence type="ECO:0000256" key="3">
    <source>
        <dbReference type="ARBA" id="ARBA00022454"/>
    </source>
</evidence>
<dbReference type="PROSITE" id="PS50867">
    <property type="entry name" value="PRE_SET"/>
    <property type="match status" value="1"/>
</dbReference>
<feature type="compositionally biased region" description="Basic and acidic residues" evidence="8">
    <location>
        <begin position="554"/>
        <end position="567"/>
    </location>
</feature>
<keyword evidence="6" id="KW-0156">Chromatin regulator</keyword>
<dbReference type="Pfam" id="PF12796">
    <property type="entry name" value="Ank_2"/>
    <property type="match status" value="2"/>
</dbReference>
<evidence type="ECO:0000256" key="6">
    <source>
        <dbReference type="ARBA" id="ARBA00022853"/>
    </source>
</evidence>
<dbReference type="InterPro" id="IPR014752">
    <property type="entry name" value="Arrestin-like_C"/>
</dbReference>
<dbReference type="InterPro" id="IPR036770">
    <property type="entry name" value="Ankyrin_rpt-contain_sf"/>
</dbReference>
<feature type="domain" description="SET" evidence="9">
    <location>
        <begin position="1344"/>
        <end position="1461"/>
    </location>
</feature>
<dbReference type="InterPro" id="IPR001214">
    <property type="entry name" value="SET_dom"/>
</dbReference>
<reference evidence="11" key="1">
    <citation type="submission" date="2020-07" db="EMBL/GenBank/DDBJ databases">
        <title>Clarias magur genome sequencing, assembly and annotation.</title>
        <authorList>
            <person name="Kushwaha B."/>
            <person name="Kumar R."/>
            <person name="Das P."/>
            <person name="Joshi C.G."/>
            <person name="Kumar D."/>
            <person name="Nagpure N.S."/>
            <person name="Pandey M."/>
            <person name="Agarwal S."/>
            <person name="Srivastava S."/>
            <person name="Singh M."/>
            <person name="Sahoo L."/>
            <person name="Jayasankar P."/>
            <person name="Meher P.K."/>
            <person name="Koringa P.G."/>
            <person name="Iquebal M.A."/>
            <person name="Das S.P."/>
            <person name="Bit A."/>
            <person name="Patnaik S."/>
            <person name="Patel N."/>
            <person name="Shah T.M."/>
            <person name="Hinsu A."/>
            <person name="Jena J.K."/>
        </authorList>
    </citation>
    <scope>NUCLEOTIDE SEQUENCE</scope>
    <source>
        <strain evidence="11">CIFAMagur01</strain>
        <tissue evidence="11">Testis</tissue>
    </source>
</reference>
<comment type="subcellular location">
    <subcellularLocation>
        <location evidence="1">Chromosome</location>
    </subcellularLocation>
</comment>
<feature type="repeat" description="ANK" evidence="7">
    <location>
        <begin position="1024"/>
        <end position="1056"/>
    </location>
</feature>
<protein>
    <submittedName>
        <fullName evidence="11">Histone-lysine N-methyltransferase EHMT1-like</fullName>
    </submittedName>
</protein>
<feature type="region of interest" description="Disordered" evidence="8">
    <location>
        <begin position="701"/>
        <end position="720"/>
    </location>
</feature>
<keyword evidence="7" id="KW-0040">ANK repeat</keyword>
<dbReference type="Pfam" id="PF00023">
    <property type="entry name" value="Ank"/>
    <property type="match status" value="2"/>
</dbReference>
<dbReference type="Pfam" id="PF00856">
    <property type="entry name" value="SET"/>
    <property type="match status" value="1"/>
</dbReference>
<feature type="non-terminal residue" evidence="11">
    <location>
        <position position="1"/>
    </location>
</feature>
<dbReference type="InterPro" id="IPR011022">
    <property type="entry name" value="Arrestin_C-like"/>
</dbReference>
<dbReference type="PROSITE" id="PS50088">
    <property type="entry name" value="ANK_REPEAT"/>
    <property type="match status" value="4"/>
</dbReference>
<dbReference type="FunFam" id="2.170.270.10:FF:000005">
    <property type="entry name" value="Euchromatic histone-lysine N-methyltransferase 2"/>
    <property type="match status" value="1"/>
</dbReference>
<dbReference type="Gene3D" id="2.60.40.640">
    <property type="match status" value="2"/>
</dbReference>
<dbReference type="SMART" id="SM00468">
    <property type="entry name" value="PreSET"/>
    <property type="match status" value="1"/>
</dbReference>
<dbReference type="SMART" id="SM00317">
    <property type="entry name" value="SET"/>
    <property type="match status" value="1"/>
</dbReference>
<comment type="similarity">
    <text evidence="2">Belongs to the arrestin family.</text>
</comment>
<dbReference type="SUPFAM" id="SSF81296">
    <property type="entry name" value="E set domains"/>
    <property type="match status" value="2"/>
</dbReference>
<keyword evidence="4" id="KW-0808">Transferase</keyword>
<feature type="repeat" description="ANK" evidence="7">
    <location>
        <begin position="991"/>
        <end position="1023"/>
    </location>
</feature>
<dbReference type="GO" id="GO:0032259">
    <property type="term" value="P:methylation"/>
    <property type="evidence" value="ECO:0007669"/>
    <property type="project" value="UniProtKB-KW"/>
</dbReference>
<dbReference type="Pfam" id="PF21533">
    <property type="entry name" value="EHMT1-2_CRR"/>
    <property type="match status" value="1"/>
</dbReference>
<dbReference type="SUPFAM" id="SSF82199">
    <property type="entry name" value="SET domain"/>
    <property type="match status" value="1"/>
</dbReference>
<evidence type="ECO:0000256" key="2">
    <source>
        <dbReference type="ARBA" id="ARBA00005298"/>
    </source>
</evidence>
<evidence type="ECO:0000259" key="10">
    <source>
        <dbReference type="PROSITE" id="PS50867"/>
    </source>
</evidence>
<dbReference type="GO" id="GO:0008270">
    <property type="term" value="F:zinc ion binding"/>
    <property type="evidence" value="ECO:0007669"/>
    <property type="project" value="InterPro"/>
</dbReference>
<dbReference type="InterPro" id="IPR047762">
    <property type="entry name" value="EHMT_CRR"/>
</dbReference>
<feature type="compositionally biased region" description="Polar residues" evidence="8">
    <location>
        <begin position="711"/>
        <end position="720"/>
    </location>
</feature>
<feature type="region of interest" description="Disordered" evidence="8">
    <location>
        <begin position="304"/>
        <end position="403"/>
    </location>
</feature>
<proteinExistence type="inferred from homology"/>
<feature type="compositionally biased region" description="Basic and acidic residues" evidence="8">
    <location>
        <begin position="377"/>
        <end position="386"/>
    </location>
</feature>
<accession>A0A8J4UPE7</accession>
<dbReference type="GO" id="GO:0005634">
    <property type="term" value="C:nucleus"/>
    <property type="evidence" value="ECO:0007669"/>
    <property type="project" value="InterPro"/>
</dbReference>
<keyword evidence="5" id="KW-0949">S-adenosyl-L-methionine</keyword>
<dbReference type="GO" id="GO:0002039">
    <property type="term" value="F:p53 binding"/>
    <property type="evidence" value="ECO:0007669"/>
    <property type="project" value="InterPro"/>
</dbReference>
<dbReference type="Gene3D" id="2.170.270.10">
    <property type="entry name" value="SET domain"/>
    <property type="match status" value="1"/>
</dbReference>
<dbReference type="InterPro" id="IPR011021">
    <property type="entry name" value="Arrestin-like_N"/>
</dbReference>
<feature type="region of interest" description="Disordered" evidence="8">
    <location>
        <begin position="450"/>
        <end position="492"/>
    </location>
</feature>
<evidence type="ECO:0000313" key="11">
    <source>
        <dbReference type="EMBL" id="KAF5901012.1"/>
    </source>
</evidence>
<dbReference type="CDD" id="cd20905">
    <property type="entry name" value="EHMT_ZBD"/>
    <property type="match status" value="1"/>
</dbReference>
<feature type="region of interest" description="Disordered" evidence="8">
    <location>
        <begin position="527"/>
        <end position="569"/>
    </location>
</feature>
<dbReference type="EMBL" id="QNUK01000121">
    <property type="protein sequence ID" value="KAF5901012.1"/>
    <property type="molecule type" value="Genomic_DNA"/>
</dbReference>
<comment type="caution">
    <text evidence="11">The sequence shown here is derived from an EMBL/GenBank/DDBJ whole genome shotgun (WGS) entry which is preliminary data.</text>
</comment>
<dbReference type="SUPFAM" id="SSF48403">
    <property type="entry name" value="Ankyrin repeat"/>
    <property type="match status" value="1"/>
</dbReference>
<keyword evidence="4" id="KW-0489">Methyltransferase</keyword>
<feature type="compositionally biased region" description="Polar residues" evidence="8">
    <location>
        <begin position="388"/>
        <end position="400"/>
    </location>
</feature>
<keyword evidence="3" id="KW-0158">Chromosome</keyword>
<dbReference type="CDD" id="cd10543">
    <property type="entry name" value="SET_EHMT"/>
    <property type="match status" value="1"/>
</dbReference>
<dbReference type="PROSITE" id="PS50297">
    <property type="entry name" value="ANK_REP_REGION"/>
    <property type="match status" value="3"/>
</dbReference>
<feature type="repeat" description="ANK" evidence="7">
    <location>
        <begin position="1091"/>
        <end position="1123"/>
    </location>
</feature>
<dbReference type="PANTHER" id="PTHR46307">
    <property type="entry name" value="G9A, ISOFORM B"/>
    <property type="match status" value="1"/>
</dbReference>
<dbReference type="InterPro" id="IPR046341">
    <property type="entry name" value="SET_dom_sf"/>
</dbReference>
<dbReference type="PANTHER" id="PTHR46307:SF2">
    <property type="entry name" value="HISTONE-LYSINE N-METHYLTRANSFERASE EHMT1"/>
    <property type="match status" value="1"/>
</dbReference>
<dbReference type="InterPro" id="IPR014756">
    <property type="entry name" value="Ig_E-set"/>
</dbReference>
<dbReference type="InterPro" id="IPR043550">
    <property type="entry name" value="EHMT1/EHMT2"/>
</dbReference>
<dbReference type="PRINTS" id="PR01415">
    <property type="entry name" value="ANKYRIN"/>
</dbReference>
<sequence>FVQPPERGGGKKTTMGKLQEFQISLKDNKVVYSPGESISGTVKISTAQPIQCKAIKVNCYGACGVTSKMNDMDWLEEEQYFNSSLSVADKGTLKQGEHIFPFKFLIPATAPTSFEGPYGRIMYKIRAFIDTPRFSKDYKTEKPFYMLNNINLNEMPEIYDPNTSNVTKNFTYMLVKNGTVVLVAKTDQRGYIAGQVIKVSTEIDNQSGKNTGHVVACLIQKVTYHTKKPTHELRTIAEVEGAGVKAGKQAAWKEQIIVPPLPQSSLAGCNLIEINYYIQISLKYPEMSLTLPIHIGNIAIDPSLRPPPKAKSSKTAPTPSPRTNPTSPTSLNSPAASTPPPSASPNLPPRPAPRPRPRSMCVTPSAPPAEPDMMGSGDRHSEEIPTKVHSQQQGPMSPSAFSYAPGLVFPQSNNSNPSAPHFSLSTGATIPFFSEGNGAPVPTSCPFILPPDYRSSAHPHGVDKPGDASKQGKKTKLKHKGGGSDSESKQKDKEAGLHLLSAQTATKTTSSDTSKVSNPATYISQKTQISGPDVAQSHAVKSLQNSSRTSTSWRLDKTRSKGSEEGNKGSTLVQSRLAWKTMASPGPALDALKILSAEKGDSVKEAELKIKPSTQLKLPQRPKGSAKTQAVTKKKKKKRKMGLYSFVPKKKTKVSPQLNLTLPTSHNQKSVSHGAKGLQLPLEEAFKPRTNADSYEKLNGRAAEGGATDVPSKSESVTSPQNIEEEYTELPLHTLAQESVLTAIHTGLPEDKENIESDETLEPPLCSCRMETPRNQDVVMLAEGKCMAVEGVDGKLNLCRRPIQKQEMMRPSLRIPLMVLCEDHRAGMVKHQSCPGCGVFCRAGTFMECQPDGHISHRFHRSCASTIRGQLFCPHCGEEASQAKEVTIPKITPITLSPAITAAVLSGDKGDAASAERPGADPVPADAPVEPDVEMLETVLEALEDGNRFLYIRTKLPPKQLFSASERGDLQQVMHMLVEGTDPNLQMESERRRTPLHAAAAEGHKEICHILVQAGANLDTCDDQQRTPLMDACENNHMETVEYLLKAGASTSNKDVRGSTCLHMVTRGGDVGILQHLLSTASVDVNCKDDGDWTPITWATENLHTEQAKLLIARGADIHIRDKEENICLHWAAFAGCTDIAQLLLENRSDLHAVNIHGDTPLHIAVRQNQVDCVMLFLSRGADVNLKNKDGETPLDCCSINSKVWNILNTSKKLTDARRGRDRQGEQLLCRDLSRGYEDVPVSCVNGVDKEPCPNFKYVPENCFTSQVNIDENITHLQHCTCKDDCSSSSCICGQLSIRCWYDREGRLLQEFCREDPPFLFECNHACACWRTCRNRVVQNRLRVRLQVFRTAETGWGVRALQDIPEGAFICEFAGEIISDGEANVRDNDSYMFNLDNKVGEVYCIDAQFYGNVSRFINHLCEPNLFPVRVFTKHQDLRFPRIAFFSCKPIRAGDELGFDYGAQYWEIKRKYFSCQCGSANC</sequence>
<dbReference type="Pfam" id="PF00339">
    <property type="entry name" value="Arrestin_N"/>
    <property type="match status" value="1"/>
</dbReference>
<feature type="compositionally biased region" description="Polar residues" evidence="8">
    <location>
        <begin position="542"/>
        <end position="553"/>
    </location>
</feature>
<dbReference type="OrthoDB" id="5792673at2759"/>